<dbReference type="Pfam" id="PF05853">
    <property type="entry name" value="BKACE"/>
    <property type="match status" value="1"/>
</dbReference>
<organism evidence="5 6">
    <name type="scientific">Fodinicurvata halophila</name>
    <dbReference type="NCBI Taxonomy" id="1419723"/>
    <lineage>
        <taxon>Bacteria</taxon>
        <taxon>Pseudomonadati</taxon>
        <taxon>Pseudomonadota</taxon>
        <taxon>Alphaproteobacteria</taxon>
        <taxon>Rhodospirillales</taxon>
        <taxon>Rhodovibrionaceae</taxon>
        <taxon>Fodinicurvata</taxon>
    </lineage>
</organism>
<dbReference type="RefSeq" id="WP_382423349.1">
    <property type="nucleotide sequence ID" value="NZ_JBHSCW010000010.1"/>
</dbReference>
<evidence type="ECO:0000313" key="5">
    <source>
        <dbReference type="EMBL" id="MFC4352972.1"/>
    </source>
</evidence>
<sequence>MTTTAEDWDPLILAVAPNGARKTKADHRRVPITPEELAVTARDCHKAGASLLHLHVRDDAERHSLDAGRYREAIAAVREAVGQDLIIQITTEAVGLYDRHQQMDCVRAVEPEAVSLAVRELVPDAEAEEEAGRFMAWLDEANISPQFILYDAEDLLRFNDLTERGIIPSRRHFVLFVLGRYSQDMTSHPKELLPFLEANSKAHSWAVCAFGPRECACAAAATALGGHARIGFENNLHLPSGGTAPDNAALVRAAAAAAKSMGRPLADAATARELLAALHRA</sequence>
<dbReference type="Gene3D" id="3.20.20.70">
    <property type="entry name" value="Aldolase class I"/>
    <property type="match status" value="1"/>
</dbReference>
<evidence type="ECO:0000313" key="6">
    <source>
        <dbReference type="Proteomes" id="UP001595799"/>
    </source>
</evidence>
<name>A0ABV8UNX7_9PROT</name>
<keyword evidence="6" id="KW-1185">Reference proteome</keyword>
<dbReference type="Proteomes" id="UP001595799">
    <property type="component" value="Unassembled WGS sequence"/>
</dbReference>
<keyword evidence="3" id="KW-0479">Metal-binding</keyword>
<dbReference type="EMBL" id="JBHSCW010000010">
    <property type="protein sequence ID" value="MFC4352972.1"/>
    <property type="molecule type" value="Genomic_DNA"/>
</dbReference>
<dbReference type="InterPro" id="IPR013785">
    <property type="entry name" value="Aldolase_TIM"/>
</dbReference>
<protein>
    <submittedName>
        <fullName evidence="5">3-keto-5-aminohexanoate cleavage protein</fullName>
    </submittedName>
</protein>
<keyword evidence="4" id="KW-0862">Zinc</keyword>
<evidence type="ECO:0000256" key="3">
    <source>
        <dbReference type="ARBA" id="ARBA00022723"/>
    </source>
</evidence>
<evidence type="ECO:0000256" key="1">
    <source>
        <dbReference type="ARBA" id="ARBA00001947"/>
    </source>
</evidence>
<dbReference type="PANTHER" id="PTHR37418">
    <property type="entry name" value="3-KETO-5-AMINOHEXANOATE CLEAVAGE ENZYME-RELATED"/>
    <property type="match status" value="1"/>
</dbReference>
<accession>A0ABV8UNX7</accession>
<comment type="caution">
    <text evidence="5">The sequence shown here is derived from an EMBL/GenBank/DDBJ whole genome shotgun (WGS) entry which is preliminary data.</text>
</comment>
<evidence type="ECO:0000256" key="4">
    <source>
        <dbReference type="ARBA" id="ARBA00022833"/>
    </source>
</evidence>
<proteinExistence type="predicted"/>
<dbReference type="PANTHER" id="PTHR37418:SF2">
    <property type="entry name" value="3-KETO-5-AMINOHEXANOATE CLEAVAGE ENZYME"/>
    <property type="match status" value="1"/>
</dbReference>
<keyword evidence="2" id="KW-0808">Transferase</keyword>
<reference evidence="6" key="1">
    <citation type="journal article" date="2019" name="Int. J. Syst. Evol. Microbiol.">
        <title>The Global Catalogue of Microorganisms (GCM) 10K type strain sequencing project: providing services to taxonomists for standard genome sequencing and annotation.</title>
        <authorList>
            <consortium name="The Broad Institute Genomics Platform"/>
            <consortium name="The Broad Institute Genome Sequencing Center for Infectious Disease"/>
            <person name="Wu L."/>
            <person name="Ma J."/>
        </authorList>
    </citation>
    <scope>NUCLEOTIDE SEQUENCE [LARGE SCALE GENOMIC DNA]</scope>
    <source>
        <strain evidence="6">CECT 8472</strain>
    </source>
</reference>
<comment type="cofactor">
    <cofactor evidence="1">
        <name>Zn(2+)</name>
        <dbReference type="ChEBI" id="CHEBI:29105"/>
    </cofactor>
</comment>
<dbReference type="InterPro" id="IPR008567">
    <property type="entry name" value="BKACE"/>
</dbReference>
<gene>
    <name evidence="5" type="ORF">ACFOW6_15580</name>
</gene>
<evidence type="ECO:0000256" key="2">
    <source>
        <dbReference type="ARBA" id="ARBA00022679"/>
    </source>
</evidence>